<proteinExistence type="predicted"/>
<keyword evidence="11" id="KW-1185">Reference proteome</keyword>
<dbReference type="Proteomes" id="UP001595478">
    <property type="component" value="Unassembled WGS sequence"/>
</dbReference>
<dbReference type="Pfam" id="PF02518">
    <property type="entry name" value="HATPase_c"/>
    <property type="match status" value="1"/>
</dbReference>
<dbReference type="PANTHER" id="PTHR43065:SF46">
    <property type="entry name" value="C4-DICARBOXYLATE TRANSPORT SENSOR PROTEIN DCTB"/>
    <property type="match status" value="1"/>
</dbReference>
<sequence length="445" mass="49600">MSFRWRYRSTLIALLTVFAGLVWAIAYVTTQTQYFFTSIVLVLVTVVLVVSLIYLWERQLRILSNFFESAKQGDFTQGFTESGLGRELANELNNLSLHFQQSASAQRAEISLLTSIIRQAPIAIITFDNKGRVHIFNQAASVLLNIKAPSSVNEILIDGHTLLEILNQDVLEQNTIKISQDGIVLNLKFSVSSVFLLDSEQKVVTVENIGKQINQAEYEAWRSLIGVLTHEMMNSITPIVSLADNCKDILNHSSLFEALDNTLQRDLEDVQRAVATISNRSQGIMSFVDGYRRLSKVPQPKKESVGLQGLIQSVVALCGDAMSNKNIRYCSEVLPTDLKIFADHQLVEQILINLLNNAIDACEKNGQIKLRGKLQKSNVIVEIIDDGCGMDSHVLTQVFTPFYTTKRTGTGIGMSLVRQIMYAHGGQVTLSSERNRGTKVSLVFQ</sequence>
<keyword evidence="8" id="KW-0472">Membrane</keyword>
<dbReference type="PRINTS" id="PR00344">
    <property type="entry name" value="BCTRLSENSOR"/>
</dbReference>
<keyword evidence="4" id="KW-0547">Nucleotide-binding</keyword>
<evidence type="ECO:0000256" key="8">
    <source>
        <dbReference type="SAM" id="Phobius"/>
    </source>
</evidence>
<gene>
    <name evidence="10" type="ORF">ACFOHL_16045</name>
</gene>
<keyword evidence="3" id="KW-0808">Transferase</keyword>
<reference evidence="11" key="1">
    <citation type="journal article" date="2019" name="Int. J. Syst. Evol. Microbiol.">
        <title>The Global Catalogue of Microorganisms (GCM) 10K type strain sequencing project: providing services to taxonomists for standard genome sequencing and annotation.</title>
        <authorList>
            <consortium name="The Broad Institute Genomics Platform"/>
            <consortium name="The Broad Institute Genome Sequencing Center for Infectious Disease"/>
            <person name="Wu L."/>
            <person name="Ma J."/>
        </authorList>
    </citation>
    <scope>NUCLEOTIDE SEQUENCE [LARGE SCALE GENOMIC DNA]</scope>
    <source>
        <strain evidence="11">KCTC 52473</strain>
    </source>
</reference>
<evidence type="ECO:0000256" key="5">
    <source>
        <dbReference type="ARBA" id="ARBA00022777"/>
    </source>
</evidence>
<dbReference type="RefSeq" id="WP_376921250.1">
    <property type="nucleotide sequence ID" value="NZ_JBHRSW010000047.1"/>
</dbReference>
<dbReference type="InterPro" id="IPR005467">
    <property type="entry name" value="His_kinase_dom"/>
</dbReference>
<keyword evidence="7" id="KW-0902">Two-component regulatory system</keyword>
<dbReference type="EMBL" id="JBHRSW010000047">
    <property type="protein sequence ID" value="MFC3123134.1"/>
    <property type="molecule type" value="Genomic_DNA"/>
</dbReference>
<evidence type="ECO:0000259" key="9">
    <source>
        <dbReference type="PROSITE" id="PS50109"/>
    </source>
</evidence>
<keyword evidence="8" id="KW-0812">Transmembrane</keyword>
<name>A0ABV7FRY8_9ALTE</name>
<dbReference type="CDD" id="cd00075">
    <property type="entry name" value="HATPase"/>
    <property type="match status" value="1"/>
</dbReference>
<accession>A0ABV7FRY8</accession>
<evidence type="ECO:0000313" key="11">
    <source>
        <dbReference type="Proteomes" id="UP001595478"/>
    </source>
</evidence>
<keyword evidence="5 10" id="KW-0418">Kinase</keyword>
<evidence type="ECO:0000256" key="3">
    <source>
        <dbReference type="ARBA" id="ARBA00022679"/>
    </source>
</evidence>
<dbReference type="GO" id="GO:0016301">
    <property type="term" value="F:kinase activity"/>
    <property type="evidence" value="ECO:0007669"/>
    <property type="project" value="UniProtKB-KW"/>
</dbReference>
<dbReference type="SUPFAM" id="SSF55874">
    <property type="entry name" value="ATPase domain of HSP90 chaperone/DNA topoisomerase II/histidine kinase"/>
    <property type="match status" value="1"/>
</dbReference>
<evidence type="ECO:0000256" key="7">
    <source>
        <dbReference type="ARBA" id="ARBA00023012"/>
    </source>
</evidence>
<evidence type="ECO:0000256" key="2">
    <source>
        <dbReference type="ARBA" id="ARBA00012438"/>
    </source>
</evidence>
<dbReference type="Gene3D" id="3.30.565.10">
    <property type="entry name" value="Histidine kinase-like ATPase, C-terminal domain"/>
    <property type="match status" value="1"/>
</dbReference>
<evidence type="ECO:0000256" key="1">
    <source>
        <dbReference type="ARBA" id="ARBA00000085"/>
    </source>
</evidence>
<feature type="domain" description="Histidine kinase" evidence="9">
    <location>
        <begin position="227"/>
        <end position="445"/>
    </location>
</feature>
<dbReference type="EC" id="2.7.13.3" evidence="2"/>
<dbReference type="PANTHER" id="PTHR43065">
    <property type="entry name" value="SENSOR HISTIDINE KINASE"/>
    <property type="match status" value="1"/>
</dbReference>
<protein>
    <recommendedName>
        <fullName evidence="2">histidine kinase</fullName>
        <ecNumber evidence="2">2.7.13.3</ecNumber>
    </recommendedName>
</protein>
<dbReference type="InterPro" id="IPR003594">
    <property type="entry name" value="HATPase_dom"/>
</dbReference>
<comment type="catalytic activity">
    <reaction evidence="1">
        <text>ATP + protein L-histidine = ADP + protein N-phospho-L-histidine.</text>
        <dbReference type="EC" id="2.7.13.3"/>
    </reaction>
</comment>
<keyword evidence="6" id="KW-0067">ATP-binding</keyword>
<comment type="caution">
    <text evidence="10">The sequence shown here is derived from an EMBL/GenBank/DDBJ whole genome shotgun (WGS) entry which is preliminary data.</text>
</comment>
<dbReference type="InterPro" id="IPR036890">
    <property type="entry name" value="HATPase_C_sf"/>
</dbReference>
<organism evidence="10 11">
    <name type="scientific">Agaribacter flavus</name>
    <dbReference type="NCBI Taxonomy" id="1902781"/>
    <lineage>
        <taxon>Bacteria</taxon>
        <taxon>Pseudomonadati</taxon>
        <taxon>Pseudomonadota</taxon>
        <taxon>Gammaproteobacteria</taxon>
        <taxon>Alteromonadales</taxon>
        <taxon>Alteromonadaceae</taxon>
        <taxon>Agaribacter</taxon>
    </lineage>
</organism>
<dbReference type="SMART" id="SM00387">
    <property type="entry name" value="HATPase_c"/>
    <property type="match status" value="1"/>
</dbReference>
<evidence type="ECO:0000313" key="10">
    <source>
        <dbReference type="EMBL" id="MFC3123134.1"/>
    </source>
</evidence>
<dbReference type="InterPro" id="IPR004358">
    <property type="entry name" value="Sig_transdc_His_kin-like_C"/>
</dbReference>
<dbReference type="PROSITE" id="PS50109">
    <property type="entry name" value="HIS_KIN"/>
    <property type="match status" value="1"/>
</dbReference>
<keyword evidence="8" id="KW-1133">Transmembrane helix</keyword>
<evidence type="ECO:0000256" key="4">
    <source>
        <dbReference type="ARBA" id="ARBA00022741"/>
    </source>
</evidence>
<feature type="transmembrane region" description="Helical" evidence="8">
    <location>
        <begin position="34"/>
        <end position="56"/>
    </location>
</feature>
<evidence type="ECO:0000256" key="6">
    <source>
        <dbReference type="ARBA" id="ARBA00022840"/>
    </source>
</evidence>